<protein>
    <recommendedName>
        <fullName evidence="4">Galactokinase</fullName>
        <ecNumber evidence="3">2.7.1.6</ecNumber>
    </recommendedName>
    <alternativeName>
        <fullName evidence="11">Galactose kinase</fullName>
    </alternativeName>
</protein>
<comment type="caution">
    <text evidence="16">The sequence shown here is derived from an EMBL/GenBank/DDBJ whole genome shotgun (WGS) entry which is preliminary data.</text>
</comment>
<dbReference type="InterPro" id="IPR020568">
    <property type="entry name" value="Ribosomal_Su5_D2-typ_SF"/>
</dbReference>
<keyword evidence="9" id="KW-0299">Galactose metabolism</keyword>
<dbReference type="InterPro" id="IPR019539">
    <property type="entry name" value="GalKase_N"/>
</dbReference>
<dbReference type="GO" id="GO:0000411">
    <property type="term" value="P:positive regulation of transcription by galactose"/>
    <property type="evidence" value="ECO:0007669"/>
    <property type="project" value="UniProtKB-ARBA"/>
</dbReference>
<dbReference type="Gene3D" id="3.30.70.3170">
    <property type="match status" value="1"/>
</dbReference>
<evidence type="ECO:0000259" key="14">
    <source>
        <dbReference type="Pfam" id="PF08544"/>
    </source>
</evidence>
<keyword evidence="17" id="KW-1185">Reference proteome</keyword>
<evidence type="ECO:0000256" key="7">
    <source>
        <dbReference type="ARBA" id="ARBA00022777"/>
    </source>
</evidence>
<dbReference type="EMBL" id="CAEFZW010000006">
    <property type="protein sequence ID" value="CAB4255267.1"/>
    <property type="molecule type" value="Genomic_DNA"/>
</dbReference>
<feature type="domain" description="Galactokinase N-terminal" evidence="15">
    <location>
        <begin position="41"/>
        <end position="88"/>
    </location>
</feature>
<dbReference type="Gene3D" id="3.30.230.10">
    <property type="match status" value="1"/>
</dbReference>
<evidence type="ECO:0000313" key="17">
    <source>
        <dbReference type="Proteomes" id="UP000644660"/>
    </source>
</evidence>
<evidence type="ECO:0000256" key="6">
    <source>
        <dbReference type="ARBA" id="ARBA00022741"/>
    </source>
</evidence>
<dbReference type="UniPathway" id="UPA00214"/>
<dbReference type="InterPro" id="IPR000705">
    <property type="entry name" value="Galactokinase"/>
</dbReference>
<evidence type="ECO:0000256" key="2">
    <source>
        <dbReference type="ARBA" id="ARBA00006566"/>
    </source>
</evidence>
<dbReference type="PRINTS" id="PR00473">
    <property type="entry name" value="GALCTOKINASE"/>
</dbReference>
<dbReference type="Gene3D" id="1.20.1440.340">
    <property type="match status" value="1"/>
</dbReference>
<dbReference type="GO" id="GO:0004335">
    <property type="term" value="F:galactokinase activity"/>
    <property type="evidence" value="ECO:0007669"/>
    <property type="project" value="UniProtKB-EC"/>
</dbReference>
<dbReference type="InterPro" id="IPR014721">
    <property type="entry name" value="Ribsml_uS5_D2-typ_fold_subgr"/>
</dbReference>
<sequence length="543" mass="60777">MTSNTTNNMFVPQYNILDDSAVQEKNAPVSLVDKCPKVIASFIDTYGYKPDFIAHSPGRVNLIGEHIDYADFSVLPLSLERDMLCAIKVHDLKENNNPSITLANKDKQRFAGRKFDLPLDGSPINIDPSISDWSNYFKCGLYVAQLYLKEICPEKYNVQPLNGMDVFCQGDVPVGSGLGSSSAIICAVTLGIIRANMGHGYRIPKADLLRITSVAEHYLGVNNGGMDQAASIYGQRGHALCVSFKPELKATPIQFPTMSLDWDIEFIVADTLVEVNKYDTASTNYNLRVVEVIIAANILAMHYGVVMNYDLSSNIRKGNLRDFMNAYLGLHRSQVKFEINDSIESRINQLELMLQLTEECLGDKKNGHTADEVSKALECSKEEFTREYLMLFPIRFQMLKIYKRAKHVYSEALRVIKTLQLFEETNEQTKTNNYTFYHQFGELMNGSQRSCDELYECSSVEIDKLCEIALNNGSYGSRLTGAGWGGSTVHLVPNGPNGCNVEHVKNALIEQYYKLQYPNITQEVLDNAIIVSKAAPGSCIFEC</sequence>
<evidence type="ECO:0000256" key="8">
    <source>
        <dbReference type="ARBA" id="ARBA00022840"/>
    </source>
</evidence>
<dbReference type="InterPro" id="IPR013750">
    <property type="entry name" value="GHMP_kinase_C_dom"/>
</dbReference>
<dbReference type="NCBIfam" id="TIGR00131">
    <property type="entry name" value="gal_kin"/>
    <property type="match status" value="1"/>
</dbReference>
<dbReference type="Pfam" id="PF00288">
    <property type="entry name" value="GHMP_kinases_N"/>
    <property type="match status" value="1"/>
</dbReference>
<dbReference type="InterPro" id="IPR006206">
    <property type="entry name" value="Mevalonate/galactokinase"/>
</dbReference>
<evidence type="ECO:0000256" key="5">
    <source>
        <dbReference type="ARBA" id="ARBA00022679"/>
    </source>
</evidence>
<dbReference type="SUPFAM" id="SSF55060">
    <property type="entry name" value="GHMP Kinase, C-terminal domain"/>
    <property type="match status" value="1"/>
</dbReference>
<evidence type="ECO:0000313" key="16">
    <source>
        <dbReference type="EMBL" id="CAB4255267.1"/>
    </source>
</evidence>
<keyword evidence="5" id="KW-0808">Transferase</keyword>
<dbReference type="GO" id="GO:0005524">
    <property type="term" value="F:ATP binding"/>
    <property type="evidence" value="ECO:0007669"/>
    <property type="project" value="UniProtKB-KW"/>
</dbReference>
<keyword evidence="7" id="KW-0418">Kinase</keyword>
<evidence type="ECO:0000256" key="9">
    <source>
        <dbReference type="ARBA" id="ARBA00023144"/>
    </source>
</evidence>
<proteinExistence type="inferred from homology"/>
<dbReference type="Proteomes" id="UP000644660">
    <property type="component" value="Unassembled WGS sequence"/>
</dbReference>
<comment type="catalytic activity">
    <reaction evidence="12">
        <text>alpha-D-galactose + ATP = alpha-D-galactose 1-phosphate + ADP + H(+)</text>
        <dbReference type="Rhea" id="RHEA:13553"/>
        <dbReference type="ChEBI" id="CHEBI:15378"/>
        <dbReference type="ChEBI" id="CHEBI:28061"/>
        <dbReference type="ChEBI" id="CHEBI:30616"/>
        <dbReference type="ChEBI" id="CHEBI:58336"/>
        <dbReference type="ChEBI" id="CHEBI:456216"/>
        <dbReference type="EC" id="2.7.1.6"/>
    </reaction>
    <physiologicalReaction direction="left-to-right" evidence="12">
        <dbReference type="Rhea" id="RHEA:13554"/>
    </physiologicalReaction>
</comment>
<dbReference type="PANTHER" id="PTHR10457">
    <property type="entry name" value="MEVALONATE KINASE/GALACTOKINASE"/>
    <property type="match status" value="1"/>
</dbReference>
<evidence type="ECO:0000256" key="10">
    <source>
        <dbReference type="ARBA" id="ARBA00023277"/>
    </source>
</evidence>
<comment type="pathway">
    <text evidence="1">Carbohydrate metabolism; galactose metabolism.</text>
</comment>
<evidence type="ECO:0000256" key="1">
    <source>
        <dbReference type="ARBA" id="ARBA00004947"/>
    </source>
</evidence>
<dbReference type="PIRSF" id="PIRSF000530">
    <property type="entry name" value="Galactokinase"/>
    <property type="match status" value="1"/>
</dbReference>
<dbReference type="FunFam" id="1.20.1440.340:FF:000003">
    <property type="entry name" value="GAL1p Galactokinase"/>
    <property type="match status" value="1"/>
</dbReference>
<dbReference type="PROSITE" id="PS00627">
    <property type="entry name" value="GHMP_KINASES_ATP"/>
    <property type="match status" value="1"/>
</dbReference>
<evidence type="ECO:0000256" key="12">
    <source>
        <dbReference type="ARBA" id="ARBA00049538"/>
    </source>
</evidence>
<name>A0A8H2VGW8_9SACH</name>
<dbReference type="EC" id="2.7.1.6" evidence="3"/>
<evidence type="ECO:0000259" key="15">
    <source>
        <dbReference type="Pfam" id="PF10509"/>
    </source>
</evidence>
<evidence type="ECO:0000256" key="3">
    <source>
        <dbReference type="ARBA" id="ARBA00012315"/>
    </source>
</evidence>
<dbReference type="InterPro" id="IPR019741">
    <property type="entry name" value="Galactokinase_CS"/>
</dbReference>
<dbReference type="GO" id="GO:0006012">
    <property type="term" value="P:galactose metabolic process"/>
    <property type="evidence" value="ECO:0007669"/>
    <property type="project" value="UniProtKB-UniPathway"/>
</dbReference>
<dbReference type="InterPro" id="IPR036554">
    <property type="entry name" value="GHMP_kinase_C_sf"/>
</dbReference>
<dbReference type="PANTHER" id="PTHR10457:SF7">
    <property type="entry name" value="GALACTOKINASE-RELATED"/>
    <property type="match status" value="1"/>
</dbReference>
<dbReference type="Pfam" id="PF08544">
    <property type="entry name" value="GHMP_kinases_C"/>
    <property type="match status" value="1"/>
</dbReference>
<dbReference type="RefSeq" id="XP_041407111.1">
    <property type="nucleotide sequence ID" value="XM_041551177.1"/>
</dbReference>
<evidence type="ECO:0000256" key="11">
    <source>
        <dbReference type="ARBA" id="ARBA00029590"/>
    </source>
</evidence>
<dbReference type="OrthoDB" id="187738at2759"/>
<dbReference type="InterPro" id="IPR006203">
    <property type="entry name" value="GHMP_knse_ATP-bd_CS"/>
</dbReference>
<dbReference type="InterPro" id="IPR006204">
    <property type="entry name" value="GHMP_kinase_N_dom"/>
</dbReference>
<dbReference type="AlphaFoldDB" id="A0A8H2VGW8"/>
<gene>
    <name evidence="16" type="ORF">KABA2_06S01584</name>
</gene>
<dbReference type="SUPFAM" id="SSF54211">
    <property type="entry name" value="Ribosomal protein S5 domain 2-like"/>
    <property type="match status" value="1"/>
</dbReference>
<dbReference type="PROSITE" id="PS00106">
    <property type="entry name" value="GALACTOKINASE"/>
    <property type="match status" value="1"/>
</dbReference>
<keyword evidence="10" id="KW-0119">Carbohydrate metabolism</keyword>
<dbReference type="GO" id="GO:0005829">
    <property type="term" value="C:cytosol"/>
    <property type="evidence" value="ECO:0007669"/>
    <property type="project" value="TreeGrafter"/>
</dbReference>
<keyword evidence="8" id="KW-0067">ATP-binding</keyword>
<accession>A0A8H2VGW8</accession>
<evidence type="ECO:0000259" key="13">
    <source>
        <dbReference type="Pfam" id="PF00288"/>
    </source>
</evidence>
<dbReference type="FunFam" id="3.30.230.10:FF:000056">
    <property type="entry name" value="GAL1p Galactokinase"/>
    <property type="match status" value="1"/>
</dbReference>
<feature type="domain" description="GHMP kinase C-terminal" evidence="14">
    <location>
        <begin position="439"/>
        <end position="512"/>
    </location>
</feature>
<dbReference type="Pfam" id="PF10509">
    <property type="entry name" value="GalKase_gal_bdg"/>
    <property type="match status" value="1"/>
</dbReference>
<dbReference type="GeneID" id="64858308"/>
<organism evidence="16 17">
    <name type="scientific">Maudiozyma barnettii</name>
    <dbReference type="NCBI Taxonomy" id="61262"/>
    <lineage>
        <taxon>Eukaryota</taxon>
        <taxon>Fungi</taxon>
        <taxon>Dikarya</taxon>
        <taxon>Ascomycota</taxon>
        <taxon>Saccharomycotina</taxon>
        <taxon>Saccharomycetes</taxon>
        <taxon>Saccharomycetales</taxon>
        <taxon>Saccharomycetaceae</taxon>
        <taxon>Maudiozyma</taxon>
    </lineage>
</organism>
<dbReference type="PRINTS" id="PR00959">
    <property type="entry name" value="MEVGALKINASE"/>
</dbReference>
<evidence type="ECO:0000256" key="4">
    <source>
        <dbReference type="ARBA" id="ARBA00019487"/>
    </source>
</evidence>
<comment type="similarity">
    <text evidence="2">Belongs to the GHMP kinase family. GalK subfamily.</text>
</comment>
<keyword evidence="6" id="KW-0547">Nucleotide-binding</keyword>
<reference evidence="16 17" key="1">
    <citation type="submission" date="2020-05" db="EMBL/GenBank/DDBJ databases">
        <authorList>
            <person name="Casaregola S."/>
            <person name="Devillers H."/>
            <person name="Grondin C."/>
        </authorList>
    </citation>
    <scope>NUCLEOTIDE SEQUENCE [LARGE SCALE GENOMIC DNA]</scope>
    <source>
        <strain evidence="16 17">CLIB 1767</strain>
    </source>
</reference>
<feature type="domain" description="GHMP kinase N-terminal" evidence="13">
    <location>
        <begin position="155"/>
        <end position="235"/>
    </location>
</feature>